<evidence type="ECO:0000313" key="10">
    <source>
        <dbReference type="Proteomes" id="UP000603453"/>
    </source>
</evidence>
<feature type="transmembrane region" description="Helical" evidence="7">
    <location>
        <begin position="249"/>
        <end position="271"/>
    </location>
</feature>
<protein>
    <recommendedName>
        <fullName evidence="8">Peptidase S54 rhomboid domain-containing protein</fullName>
    </recommendedName>
</protein>
<proteinExistence type="inferred from homology"/>
<organism evidence="9 10">
    <name type="scientific">Mucor saturninus</name>
    <dbReference type="NCBI Taxonomy" id="64648"/>
    <lineage>
        <taxon>Eukaryota</taxon>
        <taxon>Fungi</taxon>
        <taxon>Fungi incertae sedis</taxon>
        <taxon>Mucoromycota</taxon>
        <taxon>Mucoromycotina</taxon>
        <taxon>Mucoromycetes</taxon>
        <taxon>Mucorales</taxon>
        <taxon>Mucorineae</taxon>
        <taxon>Mucoraceae</taxon>
        <taxon>Mucor</taxon>
    </lineage>
</organism>
<evidence type="ECO:0000256" key="1">
    <source>
        <dbReference type="ARBA" id="ARBA00004141"/>
    </source>
</evidence>
<evidence type="ECO:0000256" key="7">
    <source>
        <dbReference type="SAM" id="Phobius"/>
    </source>
</evidence>
<accession>A0A8H7RNW4</accession>
<dbReference type="Proteomes" id="UP000603453">
    <property type="component" value="Unassembled WGS sequence"/>
</dbReference>
<feature type="transmembrane region" description="Helical" evidence="7">
    <location>
        <begin position="277"/>
        <end position="297"/>
    </location>
</feature>
<gene>
    <name evidence="9" type="ORF">INT47_001217</name>
</gene>
<feature type="transmembrane region" description="Helical" evidence="7">
    <location>
        <begin position="173"/>
        <end position="191"/>
    </location>
</feature>
<keyword evidence="6 7" id="KW-0472">Membrane</keyword>
<keyword evidence="10" id="KW-1185">Reference proteome</keyword>
<dbReference type="InterPro" id="IPR050925">
    <property type="entry name" value="Rhomboid_protease_S54"/>
</dbReference>
<evidence type="ECO:0000256" key="5">
    <source>
        <dbReference type="ARBA" id="ARBA00022989"/>
    </source>
</evidence>
<comment type="similarity">
    <text evidence="2">Belongs to the peptidase S54 family.</text>
</comment>
<keyword evidence="3 7" id="KW-0812">Transmembrane</keyword>
<dbReference type="AlphaFoldDB" id="A0A8H7RNW4"/>
<dbReference type="Gene3D" id="1.20.1540.10">
    <property type="entry name" value="Rhomboid-like"/>
    <property type="match status" value="1"/>
</dbReference>
<evidence type="ECO:0000313" key="9">
    <source>
        <dbReference type="EMBL" id="KAG2213948.1"/>
    </source>
</evidence>
<dbReference type="OrthoDB" id="10260614at2759"/>
<dbReference type="GO" id="GO:0016020">
    <property type="term" value="C:membrane"/>
    <property type="evidence" value="ECO:0007669"/>
    <property type="project" value="UniProtKB-SubCell"/>
</dbReference>
<keyword evidence="5 7" id="KW-1133">Transmembrane helix</keyword>
<reference evidence="9" key="1">
    <citation type="submission" date="2020-12" db="EMBL/GenBank/DDBJ databases">
        <title>Metabolic potential, ecology and presence of endohyphal bacteria is reflected in genomic diversity of Mucoromycotina.</title>
        <authorList>
            <person name="Muszewska A."/>
            <person name="Okrasinska A."/>
            <person name="Steczkiewicz K."/>
            <person name="Drgas O."/>
            <person name="Orlowska M."/>
            <person name="Perlinska-Lenart U."/>
            <person name="Aleksandrzak-Piekarczyk T."/>
            <person name="Szatraj K."/>
            <person name="Zielenkiewicz U."/>
            <person name="Pilsyk S."/>
            <person name="Malc E."/>
            <person name="Mieczkowski P."/>
            <person name="Kruszewska J.S."/>
            <person name="Biernat P."/>
            <person name="Pawlowska J."/>
        </authorList>
    </citation>
    <scope>NUCLEOTIDE SEQUENCE</scope>
    <source>
        <strain evidence="9">WA0000017839</strain>
    </source>
</reference>
<dbReference type="SUPFAM" id="SSF144091">
    <property type="entry name" value="Rhomboid-like"/>
    <property type="match status" value="1"/>
</dbReference>
<dbReference type="PANTHER" id="PTHR43731">
    <property type="entry name" value="RHOMBOID PROTEASE"/>
    <property type="match status" value="1"/>
</dbReference>
<dbReference type="GO" id="GO:0004252">
    <property type="term" value="F:serine-type endopeptidase activity"/>
    <property type="evidence" value="ECO:0007669"/>
    <property type="project" value="InterPro"/>
</dbReference>
<dbReference type="InterPro" id="IPR035952">
    <property type="entry name" value="Rhomboid-like_sf"/>
</dbReference>
<comment type="subcellular location">
    <subcellularLocation>
        <location evidence="1">Membrane</location>
        <topology evidence="1">Multi-pass membrane protein</topology>
    </subcellularLocation>
</comment>
<evidence type="ECO:0000256" key="3">
    <source>
        <dbReference type="ARBA" id="ARBA00022692"/>
    </source>
</evidence>
<dbReference type="FunFam" id="1.20.1540.10:FF:000012">
    <property type="entry name" value="Rhomboid family protein"/>
    <property type="match status" value="1"/>
</dbReference>
<dbReference type="GO" id="GO:0006465">
    <property type="term" value="P:signal peptide processing"/>
    <property type="evidence" value="ECO:0007669"/>
    <property type="project" value="TreeGrafter"/>
</dbReference>
<sequence>MNRILSLNTKRAILFNNVASNRFIATSRVNVKPRQPLLNLKSAPPPPPPAPLGWRNAPSFPHVRYAGPVMYGLTLSAATFIAAGVVFDRNQQTLWDRLRQHSRQWSLFGPAQDEESILAELWREKRDMVIEKRQLMLQKFGQALDELSLPQDIKRAFWMIGEKFATMSESEKTLAGIIAINTVVFACWQIPRLTPFMSKWFLHLPGSRQNITLLTSCFSHQEIFHFGLNMVGLWSFGKVIHDTLGREQFLAMYLSAGIGANVVSHVCSLALRNSRPLIPSLGASGAIYGLVASTAVLHPNSSISLIFLPMIPIKLGYALPAIMGFDLAGIVFKWRMFDHFAHLAGASLGMGYIYYGEQHVWEPLIRKIHAIRENSSGNNGKGDGGNFMWTEPRQLKSEQSSKWTGWFNK</sequence>
<feature type="transmembrane region" description="Helical" evidence="7">
    <location>
        <begin position="69"/>
        <end position="87"/>
    </location>
</feature>
<dbReference type="InterPro" id="IPR022764">
    <property type="entry name" value="Peptidase_S54_rhomboid_dom"/>
</dbReference>
<dbReference type="PANTHER" id="PTHR43731:SF14">
    <property type="entry name" value="PRESENILIN-ASSOCIATED RHOMBOID-LIKE PROTEIN, MITOCHONDRIAL"/>
    <property type="match status" value="1"/>
</dbReference>
<name>A0A8H7RNW4_9FUNG</name>
<dbReference type="EMBL" id="JAEPRD010000002">
    <property type="protein sequence ID" value="KAG2213948.1"/>
    <property type="molecule type" value="Genomic_DNA"/>
</dbReference>
<dbReference type="Pfam" id="PF01694">
    <property type="entry name" value="Rhomboid"/>
    <property type="match status" value="1"/>
</dbReference>
<feature type="domain" description="Peptidase S54 rhomboid" evidence="8">
    <location>
        <begin position="209"/>
        <end position="355"/>
    </location>
</feature>
<feature type="transmembrane region" description="Helical" evidence="7">
    <location>
        <begin position="317"/>
        <end position="334"/>
    </location>
</feature>
<comment type="caution">
    <text evidence="9">The sequence shown here is derived from an EMBL/GenBank/DDBJ whole genome shotgun (WGS) entry which is preliminary data.</text>
</comment>
<evidence type="ECO:0000256" key="2">
    <source>
        <dbReference type="ARBA" id="ARBA00009045"/>
    </source>
</evidence>
<evidence type="ECO:0000256" key="6">
    <source>
        <dbReference type="ARBA" id="ARBA00023136"/>
    </source>
</evidence>
<keyword evidence="4" id="KW-0378">Hydrolase</keyword>
<evidence type="ECO:0000256" key="4">
    <source>
        <dbReference type="ARBA" id="ARBA00022801"/>
    </source>
</evidence>
<evidence type="ECO:0000259" key="8">
    <source>
        <dbReference type="Pfam" id="PF01694"/>
    </source>
</evidence>